<name>A0A3Q7ESY4_SOLLC</name>
<dbReference type="AlphaFoldDB" id="A0A3Q7ESY4"/>
<proteinExistence type="predicted"/>
<reference evidence="1" key="2">
    <citation type="submission" date="2019-01" db="UniProtKB">
        <authorList>
            <consortium name="EnsemblPlants"/>
        </authorList>
    </citation>
    <scope>IDENTIFICATION</scope>
    <source>
        <strain evidence="1">cv. Heinz 1706</strain>
    </source>
</reference>
<keyword evidence="2" id="KW-1185">Reference proteome</keyword>
<dbReference type="Gramene" id="Solyc01g109190.1.1">
    <property type="protein sequence ID" value="Solyc01g109190.1.1.1"/>
    <property type="gene ID" value="Solyc01g109190.1"/>
</dbReference>
<accession>A0A3Q7ESY4</accession>
<evidence type="ECO:0000313" key="1">
    <source>
        <dbReference type="EnsemblPlants" id="Solyc01g109190.1.1.1"/>
    </source>
</evidence>
<protein>
    <submittedName>
        <fullName evidence="1">Uncharacterized protein</fullName>
    </submittedName>
</protein>
<reference evidence="1" key="1">
    <citation type="journal article" date="2012" name="Nature">
        <title>The tomato genome sequence provides insights into fleshy fruit evolution.</title>
        <authorList>
            <consortium name="Tomato Genome Consortium"/>
        </authorList>
    </citation>
    <scope>NUCLEOTIDE SEQUENCE [LARGE SCALE GENOMIC DNA]</scope>
    <source>
        <strain evidence="1">cv. Heinz 1706</strain>
    </source>
</reference>
<dbReference type="PaxDb" id="4081-Solyc01g109190.1.1"/>
<organism evidence="1">
    <name type="scientific">Solanum lycopersicum</name>
    <name type="common">Tomato</name>
    <name type="synonym">Lycopersicon esculentum</name>
    <dbReference type="NCBI Taxonomy" id="4081"/>
    <lineage>
        <taxon>Eukaryota</taxon>
        <taxon>Viridiplantae</taxon>
        <taxon>Streptophyta</taxon>
        <taxon>Embryophyta</taxon>
        <taxon>Tracheophyta</taxon>
        <taxon>Spermatophyta</taxon>
        <taxon>Magnoliopsida</taxon>
        <taxon>eudicotyledons</taxon>
        <taxon>Gunneridae</taxon>
        <taxon>Pentapetalae</taxon>
        <taxon>asterids</taxon>
        <taxon>lamiids</taxon>
        <taxon>Solanales</taxon>
        <taxon>Solanaceae</taxon>
        <taxon>Solanoideae</taxon>
        <taxon>Solaneae</taxon>
        <taxon>Solanum</taxon>
        <taxon>Solanum subgen. Lycopersicon</taxon>
    </lineage>
</organism>
<dbReference type="InParanoid" id="A0A3Q7ESY4"/>
<dbReference type="EnsemblPlants" id="Solyc01g109190.1.1">
    <property type="protein sequence ID" value="Solyc01g109190.1.1.1"/>
    <property type="gene ID" value="Solyc01g109190.1"/>
</dbReference>
<dbReference type="Proteomes" id="UP000004994">
    <property type="component" value="Chromosome 1"/>
</dbReference>
<sequence length="66" mass="7672">MVPLKLGIIGLHSTTRLDMCLTHLPQCHLFIFLLHFAYHMSSSSKRFKFTQPIKFTKHLTDAWKTG</sequence>
<evidence type="ECO:0000313" key="2">
    <source>
        <dbReference type="Proteomes" id="UP000004994"/>
    </source>
</evidence>